<proteinExistence type="predicted"/>
<reference evidence="2" key="1">
    <citation type="submission" date="2022-12" db="EMBL/GenBank/DDBJ databases">
        <title>Genome assemblies of Blomia tropicalis.</title>
        <authorList>
            <person name="Cui Y."/>
        </authorList>
    </citation>
    <scope>NUCLEOTIDE SEQUENCE</scope>
    <source>
        <tissue evidence="2">Adult mites</tissue>
    </source>
</reference>
<sequence>MHPIVEIFVPYKTLSYYEHYFQTIKKIRKNGQHPQWYRLISYLYIIRMTLLITFYMFNLSDSIRILLVDHTFLMRVDRELNLISFSVYALVYKVCNQLYSNQVMECDYGKVTYQLVVKGRINPTLREYDIPKIALRLLNRLQLTTVTCRN</sequence>
<keyword evidence="3" id="KW-1185">Reference proteome</keyword>
<dbReference type="Proteomes" id="UP001142055">
    <property type="component" value="Chromosome 1"/>
</dbReference>
<name>A0A9Q0MDR3_BLOTA</name>
<keyword evidence="1" id="KW-0812">Transmembrane</keyword>
<dbReference type="AlphaFoldDB" id="A0A9Q0MDR3"/>
<evidence type="ECO:0000313" key="3">
    <source>
        <dbReference type="Proteomes" id="UP001142055"/>
    </source>
</evidence>
<comment type="caution">
    <text evidence="2">The sequence shown here is derived from an EMBL/GenBank/DDBJ whole genome shotgun (WGS) entry which is preliminary data.</text>
</comment>
<evidence type="ECO:0000256" key="1">
    <source>
        <dbReference type="SAM" id="Phobius"/>
    </source>
</evidence>
<dbReference type="EMBL" id="JAPWDV010000001">
    <property type="protein sequence ID" value="KAJ6223579.1"/>
    <property type="molecule type" value="Genomic_DNA"/>
</dbReference>
<accession>A0A9Q0MDR3</accession>
<organism evidence="2 3">
    <name type="scientific">Blomia tropicalis</name>
    <name type="common">Mite</name>
    <dbReference type="NCBI Taxonomy" id="40697"/>
    <lineage>
        <taxon>Eukaryota</taxon>
        <taxon>Metazoa</taxon>
        <taxon>Ecdysozoa</taxon>
        <taxon>Arthropoda</taxon>
        <taxon>Chelicerata</taxon>
        <taxon>Arachnida</taxon>
        <taxon>Acari</taxon>
        <taxon>Acariformes</taxon>
        <taxon>Sarcoptiformes</taxon>
        <taxon>Astigmata</taxon>
        <taxon>Glycyphagoidea</taxon>
        <taxon>Echimyopodidae</taxon>
        <taxon>Blomia</taxon>
    </lineage>
</organism>
<evidence type="ECO:0000313" key="2">
    <source>
        <dbReference type="EMBL" id="KAJ6223579.1"/>
    </source>
</evidence>
<gene>
    <name evidence="2" type="ORF">RDWZM_002124</name>
</gene>
<keyword evidence="1" id="KW-0472">Membrane</keyword>
<keyword evidence="1" id="KW-1133">Transmembrane helix</keyword>
<feature type="transmembrane region" description="Helical" evidence="1">
    <location>
        <begin position="36"/>
        <end position="57"/>
    </location>
</feature>
<protein>
    <submittedName>
        <fullName evidence="2">Uncharacterized protein</fullName>
    </submittedName>
</protein>